<dbReference type="EMBL" id="CP039347">
    <property type="protein sequence ID" value="QCD87154.1"/>
    <property type="molecule type" value="Genomic_DNA"/>
</dbReference>
<dbReference type="Proteomes" id="UP000501690">
    <property type="component" value="Linkage Group LG3"/>
</dbReference>
<evidence type="ECO:0000256" key="1">
    <source>
        <dbReference type="SAM" id="MobiDB-lite"/>
    </source>
</evidence>
<sequence>MDRQQHEFLYRKINLDNKTSSAEGSIVSLIPVHNHQVVASPLPLPLPGVLTSAQMELMIIAKEENHTQPYKQAKGIAKFQAGSPRSDEKSALAQAADSHLGETAIVTLEGFVNSRLGEVVSPGLDSSSLKNTAPRLGERSSRNLGEFPLFSPGRVY</sequence>
<feature type="region of interest" description="Disordered" evidence="1">
    <location>
        <begin position="123"/>
        <end position="144"/>
    </location>
</feature>
<evidence type="ECO:0000313" key="3">
    <source>
        <dbReference type="Proteomes" id="UP000501690"/>
    </source>
</evidence>
<evidence type="ECO:0000313" key="2">
    <source>
        <dbReference type="EMBL" id="QCD87154.1"/>
    </source>
</evidence>
<organism evidence="2 3">
    <name type="scientific">Vigna unguiculata</name>
    <name type="common">Cowpea</name>
    <dbReference type="NCBI Taxonomy" id="3917"/>
    <lineage>
        <taxon>Eukaryota</taxon>
        <taxon>Viridiplantae</taxon>
        <taxon>Streptophyta</taxon>
        <taxon>Embryophyta</taxon>
        <taxon>Tracheophyta</taxon>
        <taxon>Spermatophyta</taxon>
        <taxon>Magnoliopsida</taxon>
        <taxon>eudicotyledons</taxon>
        <taxon>Gunneridae</taxon>
        <taxon>Pentapetalae</taxon>
        <taxon>rosids</taxon>
        <taxon>fabids</taxon>
        <taxon>Fabales</taxon>
        <taxon>Fabaceae</taxon>
        <taxon>Papilionoideae</taxon>
        <taxon>50 kb inversion clade</taxon>
        <taxon>NPAAA clade</taxon>
        <taxon>indigoferoid/millettioid clade</taxon>
        <taxon>Phaseoleae</taxon>
        <taxon>Vigna</taxon>
    </lineage>
</organism>
<reference evidence="2 3" key="1">
    <citation type="submission" date="2019-04" db="EMBL/GenBank/DDBJ databases">
        <title>An improved genome assembly and genetic linkage map for asparagus bean, Vigna unguiculata ssp. sesquipedialis.</title>
        <authorList>
            <person name="Xia Q."/>
            <person name="Zhang R."/>
            <person name="Dong Y."/>
        </authorList>
    </citation>
    <scope>NUCLEOTIDE SEQUENCE [LARGE SCALE GENOMIC DNA]</scope>
    <source>
        <tissue evidence="2">Leaf</tissue>
    </source>
</reference>
<gene>
    <name evidence="2" type="ORF">DEO72_LG3g1688</name>
</gene>
<keyword evidence="3" id="KW-1185">Reference proteome</keyword>
<protein>
    <submittedName>
        <fullName evidence="2">Uncharacterized protein</fullName>
    </submittedName>
</protein>
<dbReference type="AlphaFoldDB" id="A0A4D6LG49"/>
<proteinExistence type="predicted"/>
<accession>A0A4D6LG49</accession>
<name>A0A4D6LG49_VIGUN</name>